<dbReference type="RefSeq" id="WP_150031878.1">
    <property type="nucleotide sequence ID" value="NZ_VWSH01000001.1"/>
</dbReference>
<evidence type="ECO:0000256" key="2">
    <source>
        <dbReference type="ARBA" id="ARBA00010065"/>
    </source>
</evidence>
<feature type="transmembrane region" description="Helical" evidence="9">
    <location>
        <begin position="50"/>
        <end position="70"/>
    </location>
</feature>
<evidence type="ECO:0000256" key="8">
    <source>
        <dbReference type="ARBA" id="ARBA00023315"/>
    </source>
</evidence>
<dbReference type="PANTHER" id="PTHR38686:SF1">
    <property type="entry name" value="APOLIPOPROTEIN N-ACYLTRANSFERASE"/>
    <property type="match status" value="1"/>
</dbReference>
<feature type="transmembrane region" description="Helical" evidence="9">
    <location>
        <begin position="166"/>
        <end position="186"/>
    </location>
</feature>
<evidence type="ECO:0000256" key="1">
    <source>
        <dbReference type="ARBA" id="ARBA00004651"/>
    </source>
</evidence>
<reference evidence="11 12" key="1">
    <citation type="submission" date="2019-09" db="EMBL/GenBank/DDBJ databases">
        <title>Genome sequence and assembly of Taibaiella sp.</title>
        <authorList>
            <person name="Chhetri G."/>
        </authorList>
    </citation>
    <scope>NUCLEOTIDE SEQUENCE [LARGE SCALE GENOMIC DNA]</scope>
    <source>
        <strain evidence="11 12">KVB11</strain>
    </source>
</reference>
<gene>
    <name evidence="9 11" type="primary">lnt</name>
    <name evidence="11" type="ORF">F0919_06420</name>
</gene>
<name>A0A5M6CQR6_9BACT</name>
<proteinExistence type="inferred from homology"/>
<organism evidence="11 12">
    <name type="scientific">Taibaiella lutea</name>
    <dbReference type="NCBI Taxonomy" id="2608001"/>
    <lineage>
        <taxon>Bacteria</taxon>
        <taxon>Pseudomonadati</taxon>
        <taxon>Bacteroidota</taxon>
        <taxon>Chitinophagia</taxon>
        <taxon>Chitinophagales</taxon>
        <taxon>Chitinophagaceae</taxon>
        <taxon>Taibaiella</taxon>
    </lineage>
</organism>
<dbReference type="GO" id="GO:0016410">
    <property type="term" value="F:N-acyltransferase activity"/>
    <property type="evidence" value="ECO:0007669"/>
    <property type="project" value="UniProtKB-UniRule"/>
</dbReference>
<evidence type="ECO:0000256" key="7">
    <source>
        <dbReference type="ARBA" id="ARBA00023136"/>
    </source>
</evidence>
<dbReference type="InterPro" id="IPR045378">
    <property type="entry name" value="LNT_N"/>
</dbReference>
<comment type="subcellular location">
    <subcellularLocation>
        <location evidence="1 9">Cell membrane</location>
        <topology evidence="1 9">Multi-pass membrane protein</topology>
    </subcellularLocation>
</comment>
<evidence type="ECO:0000256" key="4">
    <source>
        <dbReference type="ARBA" id="ARBA00022679"/>
    </source>
</evidence>
<keyword evidence="8 9" id="KW-0012">Acyltransferase</keyword>
<dbReference type="SUPFAM" id="SSF56317">
    <property type="entry name" value="Carbon-nitrogen hydrolase"/>
    <property type="match status" value="1"/>
</dbReference>
<keyword evidence="5 9" id="KW-0812">Transmembrane</keyword>
<evidence type="ECO:0000313" key="12">
    <source>
        <dbReference type="Proteomes" id="UP000323632"/>
    </source>
</evidence>
<dbReference type="InterPro" id="IPR036526">
    <property type="entry name" value="C-N_Hydrolase_sf"/>
</dbReference>
<evidence type="ECO:0000313" key="11">
    <source>
        <dbReference type="EMBL" id="KAA5537303.1"/>
    </source>
</evidence>
<accession>A0A5M6CQR6</accession>
<feature type="transmembrane region" description="Helical" evidence="9">
    <location>
        <begin position="12"/>
        <end position="38"/>
    </location>
</feature>
<feature type="transmembrane region" description="Helical" evidence="9">
    <location>
        <begin position="483"/>
        <end position="502"/>
    </location>
</feature>
<dbReference type="NCBIfam" id="TIGR00546">
    <property type="entry name" value="lnt"/>
    <property type="match status" value="1"/>
</dbReference>
<comment type="caution">
    <text evidence="11">The sequence shown here is derived from an EMBL/GenBank/DDBJ whole genome shotgun (WGS) entry which is preliminary data.</text>
</comment>
<dbReference type="PROSITE" id="PS50263">
    <property type="entry name" value="CN_HYDROLASE"/>
    <property type="match status" value="1"/>
</dbReference>
<evidence type="ECO:0000256" key="5">
    <source>
        <dbReference type="ARBA" id="ARBA00022692"/>
    </source>
</evidence>
<dbReference type="PANTHER" id="PTHR38686">
    <property type="entry name" value="APOLIPOPROTEIN N-ACYLTRANSFERASE"/>
    <property type="match status" value="1"/>
</dbReference>
<evidence type="ECO:0000256" key="6">
    <source>
        <dbReference type="ARBA" id="ARBA00022989"/>
    </source>
</evidence>
<dbReference type="Gene3D" id="3.60.110.10">
    <property type="entry name" value="Carbon-nitrogen hydrolase"/>
    <property type="match status" value="1"/>
</dbReference>
<dbReference type="Proteomes" id="UP000323632">
    <property type="component" value="Unassembled WGS sequence"/>
</dbReference>
<dbReference type="EC" id="2.3.1.269" evidence="9"/>
<dbReference type="InterPro" id="IPR004563">
    <property type="entry name" value="Apolipo_AcylTrfase"/>
</dbReference>
<comment type="function">
    <text evidence="9">Catalyzes the phospholipid dependent N-acylation of the N-terminal cysteine of apolipoprotein, the last step in lipoprotein maturation.</text>
</comment>
<comment type="similarity">
    <text evidence="2 9">Belongs to the CN hydrolase family. Apolipoprotein N-acyltransferase subfamily.</text>
</comment>
<sequence>MKTLFTKHNLFVSISAILYVIIFYNGVSLLAWVCLIPLIYGMNHSGKHSLFRAGLLYGTIVGIATFYPFPKIISSFVGDTSMLGWLFSLVAILISALFFGGVLFLFSLLKKEKYPAWVNAVLLAALWSLSEWVLAYIFNGMPWFGFQMGNLLVSNLYFIQPAEWGGLYLLSFLVVFINTWAGLLLVKSGMKQLWKPAAFFACYLGCCFLLFKHAEGLNESNESKTVSIAIMCENTAPEEKWNNNNGPQMVKNLLALNQQANALKPDVVVWTESAVPWTYKPDDAFVQEVMKNAGAANTIQILGMNSVYDSNAVYNSAYCILPDGKVSGRYDKRFLLSLAEKPISFFLLPFLNSTDGFYAKEGSSTVPLPTPKGKIGVLICNEAFVAASAIDMVRNDADYLVNISNDGWFSEVSFMKDFHFNSARLRAVEVRRDIAVNSNLGISGKIAATGVITDSKQSDEGFVSKIVLTKNDYRSLISKIPNFMLIVLCILTIIFASLRFLFK</sequence>
<dbReference type="InterPro" id="IPR003010">
    <property type="entry name" value="C-N_Hydrolase"/>
</dbReference>
<dbReference type="EMBL" id="VWSH01000001">
    <property type="protein sequence ID" value="KAA5537303.1"/>
    <property type="molecule type" value="Genomic_DNA"/>
</dbReference>
<keyword evidence="6 9" id="KW-1133">Transmembrane helix</keyword>
<feature type="transmembrane region" description="Helical" evidence="9">
    <location>
        <begin position="82"/>
        <end position="109"/>
    </location>
</feature>
<protein>
    <recommendedName>
        <fullName evidence="9">Apolipoprotein N-acyltransferase</fullName>
        <shortName evidence="9">ALP N-acyltransferase</shortName>
        <ecNumber evidence="9">2.3.1.269</ecNumber>
    </recommendedName>
</protein>
<dbReference type="GO" id="GO:0005886">
    <property type="term" value="C:plasma membrane"/>
    <property type="evidence" value="ECO:0007669"/>
    <property type="project" value="UniProtKB-SubCell"/>
</dbReference>
<comment type="pathway">
    <text evidence="9">Protein modification; lipoprotein biosynthesis (N-acyl transfer).</text>
</comment>
<keyword evidence="7 9" id="KW-0472">Membrane</keyword>
<dbReference type="HAMAP" id="MF_01148">
    <property type="entry name" value="Lnt"/>
    <property type="match status" value="1"/>
</dbReference>
<dbReference type="UniPathway" id="UPA00666"/>
<dbReference type="Pfam" id="PF00795">
    <property type="entry name" value="CN_hydrolase"/>
    <property type="match status" value="1"/>
</dbReference>
<keyword evidence="12" id="KW-1185">Reference proteome</keyword>
<comment type="catalytic activity">
    <reaction evidence="9">
        <text>N-terminal S-1,2-diacyl-sn-glyceryl-L-cysteinyl-[lipoprotein] + a glycerophospholipid = N-acyl-S-1,2-diacyl-sn-glyceryl-L-cysteinyl-[lipoprotein] + a 2-acyl-sn-glycero-3-phospholipid + H(+)</text>
        <dbReference type="Rhea" id="RHEA:48228"/>
        <dbReference type="Rhea" id="RHEA-COMP:14681"/>
        <dbReference type="Rhea" id="RHEA-COMP:14684"/>
        <dbReference type="ChEBI" id="CHEBI:15378"/>
        <dbReference type="ChEBI" id="CHEBI:136912"/>
        <dbReference type="ChEBI" id="CHEBI:140656"/>
        <dbReference type="ChEBI" id="CHEBI:140657"/>
        <dbReference type="ChEBI" id="CHEBI:140660"/>
        <dbReference type="EC" id="2.3.1.269"/>
    </reaction>
</comment>
<evidence type="ECO:0000256" key="3">
    <source>
        <dbReference type="ARBA" id="ARBA00022475"/>
    </source>
</evidence>
<evidence type="ECO:0000256" key="9">
    <source>
        <dbReference type="HAMAP-Rule" id="MF_01148"/>
    </source>
</evidence>
<feature type="transmembrane region" description="Helical" evidence="9">
    <location>
        <begin position="116"/>
        <end position="138"/>
    </location>
</feature>
<dbReference type="AlphaFoldDB" id="A0A5M6CQR6"/>
<keyword evidence="3 9" id="KW-1003">Cell membrane</keyword>
<evidence type="ECO:0000259" key="10">
    <source>
        <dbReference type="PROSITE" id="PS50263"/>
    </source>
</evidence>
<dbReference type="GO" id="GO:0042158">
    <property type="term" value="P:lipoprotein biosynthetic process"/>
    <property type="evidence" value="ECO:0007669"/>
    <property type="project" value="UniProtKB-UniRule"/>
</dbReference>
<keyword evidence="11" id="KW-0449">Lipoprotein</keyword>
<dbReference type="Pfam" id="PF20154">
    <property type="entry name" value="LNT_N"/>
    <property type="match status" value="1"/>
</dbReference>
<feature type="domain" description="CN hydrolase" evidence="10">
    <location>
        <begin position="231"/>
        <end position="473"/>
    </location>
</feature>
<keyword evidence="4 9" id="KW-0808">Transferase</keyword>